<dbReference type="GO" id="GO:0009409">
    <property type="term" value="P:response to cold"/>
    <property type="evidence" value="ECO:0007669"/>
    <property type="project" value="TreeGrafter"/>
</dbReference>
<dbReference type="InterPro" id="IPR027417">
    <property type="entry name" value="P-loop_NTPase"/>
</dbReference>
<evidence type="ECO:0000313" key="10">
    <source>
        <dbReference type="Proteomes" id="UP000515480"/>
    </source>
</evidence>
<dbReference type="PANTHER" id="PTHR47963">
    <property type="entry name" value="DEAD-BOX ATP-DEPENDENT RNA HELICASE 47, MITOCHONDRIAL"/>
    <property type="match status" value="1"/>
</dbReference>
<dbReference type="CDD" id="cd00268">
    <property type="entry name" value="DEADc"/>
    <property type="match status" value="1"/>
</dbReference>
<dbReference type="AlphaFoldDB" id="A0A7G7VK52"/>
<organism evidence="9 10">
    <name type="scientific">Selenomonas timonae</name>
    <dbReference type="NCBI Taxonomy" id="2754044"/>
    <lineage>
        <taxon>Bacteria</taxon>
        <taxon>Bacillati</taxon>
        <taxon>Bacillota</taxon>
        <taxon>Negativicutes</taxon>
        <taxon>Selenomonadales</taxon>
        <taxon>Selenomonadaceae</taxon>
        <taxon>Selenomonas</taxon>
    </lineage>
</organism>
<proteinExistence type="predicted"/>
<dbReference type="SMART" id="SM00490">
    <property type="entry name" value="HELICc"/>
    <property type="match status" value="1"/>
</dbReference>
<feature type="domain" description="DEAD-box RNA helicase Q" evidence="8">
    <location>
        <begin position="2"/>
        <end position="30"/>
    </location>
</feature>
<dbReference type="InterPro" id="IPR014001">
    <property type="entry name" value="Helicase_ATP-bd"/>
</dbReference>
<evidence type="ECO:0000259" key="6">
    <source>
        <dbReference type="PROSITE" id="PS51192"/>
    </source>
</evidence>
<accession>A0A7G7VK52</accession>
<keyword evidence="4" id="KW-0067">ATP-binding</keyword>
<evidence type="ECO:0000313" key="9">
    <source>
        <dbReference type="EMBL" id="QNH54495.1"/>
    </source>
</evidence>
<evidence type="ECO:0000256" key="4">
    <source>
        <dbReference type="ARBA" id="ARBA00022840"/>
    </source>
</evidence>
<evidence type="ECO:0000256" key="3">
    <source>
        <dbReference type="ARBA" id="ARBA00022806"/>
    </source>
</evidence>
<dbReference type="InterPro" id="IPR014014">
    <property type="entry name" value="RNA_helicase_DEAD_Q_motif"/>
</dbReference>
<dbReference type="SMART" id="SM00487">
    <property type="entry name" value="DEXDc"/>
    <property type="match status" value="1"/>
</dbReference>
<dbReference type="InterPro" id="IPR050547">
    <property type="entry name" value="DEAD_box_RNA_helicases"/>
</dbReference>
<dbReference type="PROSITE" id="PS51192">
    <property type="entry name" value="HELICASE_ATP_BIND_1"/>
    <property type="match status" value="1"/>
</dbReference>
<feature type="short sequence motif" description="Q motif" evidence="5">
    <location>
        <begin position="2"/>
        <end position="30"/>
    </location>
</feature>
<sequence>MTTFTSLGVPESFAAALEKRGITVPTEIQAAFIPAACAGENLIGTAPTGTGKTLAYLLPLLTRIDPAERTAQALILAPTHELAMQIATVARELVQAAGLAFGVQALIGGANVKRQIEALKKKPAVIVGSAPRIAEMHRLGKLKLAGVKLLVLDEFDHLFGKQQLDEVRAVVRLLPPERQALLLSATAGTAAVRMAESLFAPRLIRAESTNGGYENYYHIVSFRDKIKAVQKLTRRLPVRRGLVFVGRSFDAAHALEKLRYEGIKAVALLGQERRDQRRAALDAIRAGRAELLISTDLAARGLDIENVDYVIHLDLPEDVRTYRHRAGRTARAGKAGAVISLVDEKEMDKLKALAARMEIELSRLPRA</sequence>
<dbReference type="EMBL" id="CP060204">
    <property type="protein sequence ID" value="QNH54495.1"/>
    <property type="molecule type" value="Genomic_DNA"/>
</dbReference>
<dbReference type="InterPro" id="IPR001650">
    <property type="entry name" value="Helicase_C-like"/>
</dbReference>
<dbReference type="PROSITE" id="PS51194">
    <property type="entry name" value="HELICASE_CTER"/>
    <property type="match status" value="1"/>
</dbReference>
<dbReference type="KEGG" id="stim:H1B31_00505"/>
<dbReference type="Gene3D" id="3.40.50.300">
    <property type="entry name" value="P-loop containing nucleotide triphosphate hydrolases"/>
    <property type="match status" value="2"/>
</dbReference>
<dbReference type="GO" id="GO:0005840">
    <property type="term" value="C:ribosome"/>
    <property type="evidence" value="ECO:0007669"/>
    <property type="project" value="TreeGrafter"/>
</dbReference>
<dbReference type="GO" id="GO:0005524">
    <property type="term" value="F:ATP binding"/>
    <property type="evidence" value="ECO:0007669"/>
    <property type="project" value="UniProtKB-KW"/>
</dbReference>
<dbReference type="Proteomes" id="UP000515480">
    <property type="component" value="Chromosome"/>
</dbReference>
<evidence type="ECO:0000259" key="7">
    <source>
        <dbReference type="PROSITE" id="PS51194"/>
    </source>
</evidence>
<keyword evidence="2" id="KW-0378">Hydrolase</keyword>
<dbReference type="SUPFAM" id="SSF52540">
    <property type="entry name" value="P-loop containing nucleoside triphosphate hydrolases"/>
    <property type="match status" value="1"/>
</dbReference>
<keyword evidence="3 9" id="KW-0347">Helicase</keyword>
<dbReference type="GO" id="GO:0005829">
    <property type="term" value="C:cytosol"/>
    <property type="evidence" value="ECO:0007669"/>
    <property type="project" value="TreeGrafter"/>
</dbReference>
<name>A0A7G7VK52_9FIRM</name>
<dbReference type="InterPro" id="IPR011545">
    <property type="entry name" value="DEAD/DEAH_box_helicase_dom"/>
</dbReference>
<feature type="domain" description="Helicase ATP-binding" evidence="6">
    <location>
        <begin position="33"/>
        <end position="205"/>
    </location>
</feature>
<gene>
    <name evidence="9" type="ORF">H1B31_00505</name>
</gene>
<dbReference type="Pfam" id="PF00271">
    <property type="entry name" value="Helicase_C"/>
    <property type="match status" value="1"/>
</dbReference>
<evidence type="ECO:0000256" key="5">
    <source>
        <dbReference type="PROSITE-ProRule" id="PRU00552"/>
    </source>
</evidence>
<dbReference type="GO" id="GO:0016787">
    <property type="term" value="F:hydrolase activity"/>
    <property type="evidence" value="ECO:0007669"/>
    <property type="project" value="UniProtKB-KW"/>
</dbReference>
<reference evidence="9 10" key="1">
    <citation type="submission" date="2020-07" db="EMBL/GenBank/DDBJ databases">
        <title>Complete genome and description of Selenomonas timonensis sp. nov., a new bacterium isolated from a gingivitis subject.</title>
        <authorList>
            <person name="Antezack A."/>
        </authorList>
    </citation>
    <scope>NUCLEOTIDE SEQUENCE [LARGE SCALE GENOMIC DNA]</scope>
    <source>
        <strain evidence="9 10">Marseille-Q3039</strain>
    </source>
</reference>
<evidence type="ECO:0000256" key="1">
    <source>
        <dbReference type="ARBA" id="ARBA00022741"/>
    </source>
</evidence>
<dbReference type="GO" id="GO:0003724">
    <property type="term" value="F:RNA helicase activity"/>
    <property type="evidence" value="ECO:0007669"/>
    <property type="project" value="InterPro"/>
</dbReference>
<dbReference type="GO" id="GO:0033592">
    <property type="term" value="F:RNA strand annealing activity"/>
    <property type="evidence" value="ECO:0007669"/>
    <property type="project" value="TreeGrafter"/>
</dbReference>
<feature type="domain" description="Helicase C-terminal" evidence="7">
    <location>
        <begin position="221"/>
        <end position="367"/>
    </location>
</feature>
<dbReference type="PANTHER" id="PTHR47963:SF7">
    <property type="entry name" value="ATP-DEPENDENT RNA HELICASE YFML-RELATED"/>
    <property type="match status" value="1"/>
</dbReference>
<dbReference type="InterPro" id="IPR044742">
    <property type="entry name" value="DEAD/DEAH_RhlB"/>
</dbReference>
<keyword evidence="1" id="KW-0547">Nucleotide-binding</keyword>
<evidence type="ECO:0000256" key="2">
    <source>
        <dbReference type="ARBA" id="ARBA00022801"/>
    </source>
</evidence>
<protein>
    <submittedName>
        <fullName evidence="9">DEAD/DEAH box helicase</fullName>
    </submittedName>
</protein>
<dbReference type="PROSITE" id="PS51195">
    <property type="entry name" value="Q_MOTIF"/>
    <property type="match status" value="1"/>
</dbReference>
<dbReference type="Pfam" id="PF00270">
    <property type="entry name" value="DEAD"/>
    <property type="match status" value="1"/>
</dbReference>
<evidence type="ECO:0000259" key="8">
    <source>
        <dbReference type="PROSITE" id="PS51195"/>
    </source>
</evidence>
<dbReference type="CDD" id="cd18787">
    <property type="entry name" value="SF2_C_DEAD"/>
    <property type="match status" value="1"/>
</dbReference>
<keyword evidence="10" id="KW-1185">Reference proteome</keyword>
<dbReference type="RefSeq" id="WP_185980466.1">
    <property type="nucleotide sequence ID" value="NZ_CP060204.1"/>
</dbReference>